<reference evidence="4" key="1">
    <citation type="journal article" date="2021" name="Front. Plant Sci.">
        <title>Chromosome-Scale Genome Assembly for Chinese Sour Jujube and Insights Into Its Genome Evolution and Domestication Signature.</title>
        <authorList>
            <person name="Shen L.-Y."/>
            <person name="Luo H."/>
            <person name="Wang X.-L."/>
            <person name="Wang X.-M."/>
            <person name="Qiu X.-J."/>
            <person name="Liu H."/>
            <person name="Zhou S.-S."/>
            <person name="Jia K.-H."/>
            <person name="Nie S."/>
            <person name="Bao Y.-T."/>
            <person name="Zhang R.-G."/>
            <person name="Yun Q.-Z."/>
            <person name="Chai Y.-H."/>
            <person name="Lu J.-Y."/>
            <person name="Li Y."/>
            <person name="Zhao S.-W."/>
            <person name="Mao J.-F."/>
            <person name="Jia S.-G."/>
            <person name="Mao Y.-M."/>
        </authorList>
    </citation>
    <scope>NUCLEOTIDE SEQUENCE</scope>
    <source>
        <strain evidence="4">AT0</strain>
        <tissue evidence="4">Leaf</tissue>
    </source>
</reference>
<comment type="caution">
    <text evidence="4">The sequence shown here is derived from an EMBL/GenBank/DDBJ whole genome shotgun (WGS) entry which is preliminary data.</text>
</comment>
<proteinExistence type="inferred from homology"/>
<feature type="domain" description="GFO/IDH/MocA-like oxidoreductase" evidence="3">
    <location>
        <begin position="146"/>
        <end position="260"/>
    </location>
</feature>
<dbReference type="PANTHER" id="PTHR46368:SF19">
    <property type="entry name" value="GFO_IDH_MOCA-LIKE OXIDOREDUCTASE N-TERMINAL DOMAIN-CONTAINING PROTEIN"/>
    <property type="match status" value="1"/>
</dbReference>
<dbReference type="Gene3D" id="3.40.50.720">
    <property type="entry name" value="NAD(P)-binding Rossmann-like Domain"/>
    <property type="match status" value="1"/>
</dbReference>
<evidence type="ECO:0008006" key="6">
    <source>
        <dbReference type="Google" id="ProtNLM"/>
    </source>
</evidence>
<dbReference type="Pfam" id="PF22725">
    <property type="entry name" value="GFO_IDH_MocA_C3"/>
    <property type="match status" value="1"/>
</dbReference>
<dbReference type="OrthoDB" id="2129491at2759"/>
<dbReference type="Pfam" id="PF01408">
    <property type="entry name" value="GFO_IDH_MocA"/>
    <property type="match status" value="1"/>
</dbReference>
<dbReference type="Gene3D" id="3.30.360.10">
    <property type="entry name" value="Dihydrodipicolinate Reductase, domain 2"/>
    <property type="match status" value="1"/>
</dbReference>
<dbReference type="SUPFAM" id="SSF55347">
    <property type="entry name" value="Glyceraldehyde-3-phosphate dehydrogenase-like, C-terminal domain"/>
    <property type="match status" value="1"/>
</dbReference>
<feature type="domain" description="Gfo/Idh/MocA-like oxidoreductase N-terminal" evidence="2">
    <location>
        <begin position="7"/>
        <end position="126"/>
    </location>
</feature>
<protein>
    <recommendedName>
        <fullName evidence="6">Gfo/Idh/MocA-like oxidoreductase N-terminal domain-containing protein</fullName>
    </recommendedName>
</protein>
<accession>A0A978VAK9</accession>
<comment type="similarity">
    <text evidence="1">Belongs to the Gfo/Idh/MocA family.</text>
</comment>
<gene>
    <name evidence="4" type="ORF">FEM48_Zijuj06G0172900</name>
</gene>
<dbReference type="GO" id="GO:0000166">
    <property type="term" value="F:nucleotide binding"/>
    <property type="evidence" value="ECO:0007669"/>
    <property type="project" value="InterPro"/>
</dbReference>
<dbReference type="Proteomes" id="UP000813462">
    <property type="component" value="Unassembled WGS sequence"/>
</dbReference>
<organism evidence="4 5">
    <name type="scientific">Ziziphus jujuba var. spinosa</name>
    <dbReference type="NCBI Taxonomy" id="714518"/>
    <lineage>
        <taxon>Eukaryota</taxon>
        <taxon>Viridiplantae</taxon>
        <taxon>Streptophyta</taxon>
        <taxon>Embryophyta</taxon>
        <taxon>Tracheophyta</taxon>
        <taxon>Spermatophyta</taxon>
        <taxon>Magnoliopsida</taxon>
        <taxon>eudicotyledons</taxon>
        <taxon>Gunneridae</taxon>
        <taxon>Pentapetalae</taxon>
        <taxon>rosids</taxon>
        <taxon>fabids</taxon>
        <taxon>Rosales</taxon>
        <taxon>Rhamnaceae</taxon>
        <taxon>Paliureae</taxon>
        <taxon>Ziziphus</taxon>
    </lineage>
</organism>
<dbReference type="SUPFAM" id="SSF51735">
    <property type="entry name" value="NAD(P)-binding Rossmann-fold domains"/>
    <property type="match status" value="1"/>
</dbReference>
<evidence type="ECO:0000313" key="4">
    <source>
        <dbReference type="EMBL" id="KAH7524944.1"/>
    </source>
</evidence>
<dbReference type="InterPro" id="IPR055170">
    <property type="entry name" value="GFO_IDH_MocA-like_dom"/>
</dbReference>
<dbReference type="InterPro" id="IPR036291">
    <property type="entry name" value="NAD(P)-bd_dom_sf"/>
</dbReference>
<dbReference type="InterPro" id="IPR000683">
    <property type="entry name" value="Gfo/Idh/MocA-like_OxRdtase_N"/>
</dbReference>
<sequence>MATETEIRFGILGCADIANKVSGAIKLAQNAAVYAVGSRSLEKAKAFAAANSLGPNVKTYGSYEEVLDDPDVDAVYIPLPCGLHLRWAVLAAQKKKHILLEKPVSLNVAEFDAIVDACESNGVQIMDGTMWMHHPRTAAMREFLSDAHRFGDLKLIHTCFSLACGEDFLKNNIRVKPGLDGLGALGDAGWYCIRGILWAANYELPKTVIASEGAVLNEDGVILSCSASLHFQDGKIATFYCSFLSYLAMKITAIGTKGTLDANDFVVPFGDKPHFTTATKCWFNDVHTAWEPKPIQHPIGSDDLPQEARMVTEFSRLVGEIKKGSKPEKKWPMISRKTQLVIDAVKASIENGFQPVEL</sequence>
<name>A0A978VAK9_ZIZJJ</name>
<evidence type="ECO:0000313" key="5">
    <source>
        <dbReference type="Proteomes" id="UP000813462"/>
    </source>
</evidence>
<dbReference type="PANTHER" id="PTHR46368">
    <property type="match status" value="1"/>
</dbReference>
<dbReference type="AlphaFoldDB" id="A0A978VAK9"/>
<dbReference type="EMBL" id="JAEACU010000006">
    <property type="protein sequence ID" value="KAH7524944.1"/>
    <property type="molecule type" value="Genomic_DNA"/>
</dbReference>
<evidence type="ECO:0000259" key="2">
    <source>
        <dbReference type="Pfam" id="PF01408"/>
    </source>
</evidence>
<evidence type="ECO:0000256" key="1">
    <source>
        <dbReference type="ARBA" id="ARBA00010928"/>
    </source>
</evidence>
<evidence type="ECO:0000259" key="3">
    <source>
        <dbReference type="Pfam" id="PF22725"/>
    </source>
</evidence>